<protein>
    <submittedName>
        <fullName evidence="1">Uncharacterized protein</fullName>
    </submittedName>
</protein>
<accession>T1C517</accession>
<reference evidence="1" key="1">
    <citation type="submission" date="2013-08" db="EMBL/GenBank/DDBJ databases">
        <authorList>
            <person name="Mendez C."/>
            <person name="Richter M."/>
            <person name="Ferrer M."/>
            <person name="Sanchez J."/>
        </authorList>
    </citation>
    <scope>NUCLEOTIDE SEQUENCE</scope>
</reference>
<gene>
    <name evidence="1" type="ORF">B1B_01266</name>
</gene>
<proteinExistence type="predicted"/>
<organism evidence="1">
    <name type="scientific">mine drainage metagenome</name>
    <dbReference type="NCBI Taxonomy" id="410659"/>
    <lineage>
        <taxon>unclassified sequences</taxon>
        <taxon>metagenomes</taxon>
        <taxon>ecological metagenomes</taxon>
    </lineage>
</organism>
<dbReference type="EMBL" id="AUZY01000884">
    <property type="protein sequence ID" value="EQD77082.1"/>
    <property type="molecule type" value="Genomic_DNA"/>
</dbReference>
<reference evidence="1" key="2">
    <citation type="journal article" date="2014" name="ISME J.">
        <title>Microbial stratification in low pH oxic and suboxic macroscopic growths along an acid mine drainage.</title>
        <authorList>
            <person name="Mendez-Garcia C."/>
            <person name="Mesa V."/>
            <person name="Sprenger R.R."/>
            <person name="Richter M."/>
            <person name="Diez M.S."/>
            <person name="Solano J."/>
            <person name="Bargiela R."/>
            <person name="Golyshina O.V."/>
            <person name="Manteca A."/>
            <person name="Ramos J.L."/>
            <person name="Gallego J.R."/>
            <person name="Llorente I."/>
            <person name="Martins Dos Santos V.A."/>
            <person name="Jensen O.N."/>
            <person name="Pelaez A.I."/>
            <person name="Sanchez J."/>
            <person name="Ferrer M."/>
        </authorList>
    </citation>
    <scope>NUCLEOTIDE SEQUENCE</scope>
</reference>
<sequence>MKALILGDRNAPNLIDGAVLETMIAGVRARFEADALAARFGGPIHAGEIKSFPVVDGAADPDKVAAALDQVALYILLTRQLVDDLGGDPGLVSGTAMLITPKNVGLTPTLSIRDVTKRVARMGRLVMSIPNAGEIVAAVPAATTFNTIANEQLDAQHRLDTLHALADHIGTDYTSSCLSTCGNARFCRERAFRDGLLCLSGPQTVRLLPGVHSLGRAAELSAGAPPSVPEAPVATLLARAGRLYDDAVSAPQLNRAKR</sequence>
<evidence type="ECO:0000313" key="1">
    <source>
        <dbReference type="EMBL" id="EQD77082.1"/>
    </source>
</evidence>
<name>T1C517_9ZZZZ</name>
<comment type="caution">
    <text evidence="1">The sequence shown here is derived from an EMBL/GenBank/DDBJ whole genome shotgun (WGS) entry which is preliminary data.</text>
</comment>
<dbReference type="AlphaFoldDB" id="T1C517"/>